<comment type="subcellular location">
    <subcellularLocation>
        <location evidence="1">Membrane</location>
        <topology evidence="1">Single-pass type I membrane protein</topology>
    </subcellularLocation>
</comment>
<evidence type="ECO:0000256" key="1">
    <source>
        <dbReference type="ARBA" id="ARBA00004479"/>
    </source>
</evidence>
<keyword evidence="11" id="KW-1185">Reference proteome</keyword>
<keyword evidence="8" id="KW-0325">Glycoprotein</keyword>
<evidence type="ECO:0000256" key="9">
    <source>
        <dbReference type="SAM" id="SignalP"/>
    </source>
</evidence>
<feature type="signal peptide" evidence="9">
    <location>
        <begin position="1"/>
        <end position="20"/>
    </location>
</feature>
<dbReference type="RefSeq" id="XP_025021071.1">
    <property type="nucleotide sequence ID" value="XM_025165303.1"/>
</dbReference>
<name>A0A9F5IP51_PYTBI</name>
<dbReference type="PANTHER" id="PTHR23037">
    <property type="entry name" value="CYTOKINE RECEPTOR"/>
    <property type="match status" value="1"/>
</dbReference>
<evidence type="ECO:0000256" key="4">
    <source>
        <dbReference type="ARBA" id="ARBA00022729"/>
    </source>
</evidence>
<evidence type="ECO:0000256" key="2">
    <source>
        <dbReference type="ARBA" id="ARBA00008159"/>
    </source>
</evidence>
<comment type="similarity">
    <text evidence="2">Belongs to the type I cytokine receptor family. Type 5 subfamily.</text>
</comment>
<evidence type="ECO:0000256" key="3">
    <source>
        <dbReference type="ARBA" id="ARBA00022692"/>
    </source>
</evidence>
<dbReference type="InterPro" id="IPR013783">
    <property type="entry name" value="Ig-like_fold"/>
</dbReference>
<dbReference type="GeneID" id="103061889"/>
<dbReference type="GO" id="GO:0004896">
    <property type="term" value="F:cytokine receptor activity"/>
    <property type="evidence" value="ECO:0007669"/>
    <property type="project" value="TreeGrafter"/>
</dbReference>
<keyword evidence="5" id="KW-1133">Transmembrane helix</keyword>
<evidence type="ECO:0000256" key="5">
    <source>
        <dbReference type="ARBA" id="ARBA00022989"/>
    </source>
</evidence>
<dbReference type="GO" id="GO:0009897">
    <property type="term" value="C:external side of plasma membrane"/>
    <property type="evidence" value="ECO:0007669"/>
    <property type="project" value="TreeGrafter"/>
</dbReference>
<feature type="chain" id="PRO_5039918777" evidence="9">
    <location>
        <begin position="21"/>
        <end position="301"/>
    </location>
</feature>
<dbReference type="InterPro" id="IPR036116">
    <property type="entry name" value="FN3_sf"/>
</dbReference>
<evidence type="ECO:0000313" key="12">
    <source>
        <dbReference type="RefSeq" id="XP_025021071.1"/>
    </source>
</evidence>
<keyword evidence="7 12" id="KW-0675">Receptor</keyword>
<gene>
    <name evidence="12" type="primary">IL2RG</name>
</gene>
<evidence type="ECO:0000313" key="11">
    <source>
        <dbReference type="Proteomes" id="UP000695026"/>
    </source>
</evidence>
<dbReference type="SUPFAM" id="SSF49265">
    <property type="entry name" value="Fibronectin type III"/>
    <property type="match status" value="2"/>
</dbReference>
<dbReference type="SMART" id="SM00060">
    <property type="entry name" value="FN3"/>
    <property type="match status" value="1"/>
</dbReference>
<dbReference type="InterPro" id="IPR015321">
    <property type="entry name" value="TypeI_recpt_CBD"/>
</dbReference>
<dbReference type="InterPro" id="IPR048648">
    <property type="entry name" value="CRLF2-like_D2"/>
</dbReference>
<organism evidence="11 12">
    <name type="scientific">Python bivittatus</name>
    <name type="common">Burmese python</name>
    <name type="synonym">Python molurus bivittatus</name>
    <dbReference type="NCBI Taxonomy" id="176946"/>
    <lineage>
        <taxon>Eukaryota</taxon>
        <taxon>Metazoa</taxon>
        <taxon>Chordata</taxon>
        <taxon>Craniata</taxon>
        <taxon>Vertebrata</taxon>
        <taxon>Euteleostomi</taxon>
        <taxon>Lepidosauria</taxon>
        <taxon>Squamata</taxon>
        <taxon>Bifurcata</taxon>
        <taxon>Unidentata</taxon>
        <taxon>Episquamata</taxon>
        <taxon>Toxicofera</taxon>
        <taxon>Serpentes</taxon>
        <taxon>Henophidia</taxon>
        <taxon>Pythonidae</taxon>
        <taxon>Python</taxon>
    </lineage>
</organism>
<dbReference type="Pfam" id="PF09240">
    <property type="entry name" value="IL6Ra-bind"/>
    <property type="match status" value="1"/>
</dbReference>
<accession>A0A9F5IP51</accession>
<sequence length="301" mass="33765">MRASGCLGVAFGLLLLLVDPGEPTAGSSQPKVECICHNGDYVICDWGSEQMPDTNYSFYFWYEGINDPVEECKDYTQMFGLNVACRFSKYKPFNHLRTYINGSQGRIIPTESLLLNDLVRPGPPFNLTFHNLSNHQLLLTWKSPYKRPMCLQHAVSYKSNKDTHWMEHHVNSMAFQIPSVDPEKLYTFYVKSKLHNNCASTKLWSQPSEFVLWGKEQLVRSVLPVSITPGNLSAHLANDSQRRRDRASESGGFSLCSGEALLQLIQQVDQTPRGKSLSGASAVPLCWALLASALVPFIFAL</sequence>
<evidence type="ECO:0000256" key="6">
    <source>
        <dbReference type="ARBA" id="ARBA00023136"/>
    </source>
</evidence>
<dbReference type="Pfam" id="PF21605">
    <property type="entry name" value="CRLF2-like_D2"/>
    <property type="match status" value="1"/>
</dbReference>
<evidence type="ECO:0000256" key="7">
    <source>
        <dbReference type="ARBA" id="ARBA00023170"/>
    </source>
</evidence>
<proteinExistence type="inferred from homology"/>
<keyword evidence="6" id="KW-0472">Membrane</keyword>
<dbReference type="InterPro" id="IPR003961">
    <property type="entry name" value="FN3_dom"/>
</dbReference>
<dbReference type="PROSITE" id="PS50853">
    <property type="entry name" value="FN3"/>
    <property type="match status" value="1"/>
</dbReference>
<dbReference type="PANTHER" id="PTHR23037:SF47">
    <property type="entry name" value="INTERLEUKIN 2 RECEPTOR SUBUNIT GAMMA"/>
    <property type="match status" value="1"/>
</dbReference>
<protein>
    <submittedName>
        <fullName evidence="12">Cytokine receptor common subunit gamma isoform X2</fullName>
    </submittedName>
</protein>
<keyword evidence="3" id="KW-0812">Transmembrane</keyword>
<dbReference type="Proteomes" id="UP000695026">
    <property type="component" value="Unplaced"/>
</dbReference>
<dbReference type="Gene3D" id="2.60.40.10">
    <property type="entry name" value="Immunoglobulins"/>
    <property type="match status" value="2"/>
</dbReference>
<dbReference type="CDD" id="cd00063">
    <property type="entry name" value="FN3"/>
    <property type="match status" value="1"/>
</dbReference>
<feature type="domain" description="Fibronectin type-III" evidence="10">
    <location>
        <begin position="123"/>
        <end position="215"/>
    </location>
</feature>
<evidence type="ECO:0000256" key="8">
    <source>
        <dbReference type="ARBA" id="ARBA00023180"/>
    </source>
</evidence>
<dbReference type="CTD" id="3561"/>
<keyword evidence="4 9" id="KW-0732">Signal</keyword>
<evidence type="ECO:0000259" key="10">
    <source>
        <dbReference type="PROSITE" id="PS50853"/>
    </source>
</evidence>
<reference evidence="12" key="1">
    <citation type="submission" date="2025-08" db="UniProtKB">
        <authorList>
            <consortium name="RefSeq"/>
        </authorList>
    </citation>
    <scope>IDENTIFICATION</scope>
    <source>
        <tissue evidence="12">Liver</tissue>
    </source>
</reference>
<dbReference type="AlphaFoldDB" id="A0A9F5IP51"/>